<protein>
    <submittedName>
        <fullName evidence="4">Uncharacterized protein</fullName>
    </submittedName>
</protein>
<dbReference type="PROSITE" id="PS51120">
    <property type="entry name" value="LDLRB"/>
    <property type="match status" value="1"/>
</dbReference>
<keyword evidence="1" id="KW-0245">EGF-like domain</keyword>
<dbReference type="GO" id="GO:0006508">
    <property type="term" value="P:proteolysis"/>
    <property type="evidence" value="ECO:0007669"/>
    <property type="project" value="InterPro"/>
</dbReference>
<dbReference type="Gene3D" id="3.15.10.30">
    <property type="entry name" value="Haemolymph juvenile hormone binding protein"/>
    <property type="match status" value="1"/>
</dbReference>
<dbReference type="GO" id="GO:0017147">
    <property type="term" value="F:Wnt-protein binding"/>
    <property type="evidence" value="ECO:0007669"/>
    <property type="project" value="TreeGrafter"/>
</dbReference>
<dbReference type="InterPro" id="IPR000033">
    <property type="entry name" value="LDLR_classB_rpt"/>
</dbReference>
<dbReference type="GO" id="GO:0042813">
    <property type="term" value="F:Wnt receptor activity"/>
    <property type="evidence" value="ECO:0007669"/>
    <property type="project" value="TreeGrafter"/>
</dbReference>
<organism evidence="4">
    <name type="scientific">Anopheles atroparvus</name>
    <name type="common">European mosquito</name>
    <dbReference type="NCBI Taxonomy" id="41427"/>
    <lineage>
        <taxon>Eukaryota</taxon>
        <taxon>Metazoa</taxon>
        <taxon>Ecdysozoa</taxon>
        <taxon>Arthropoda</taxon>
        <taxon>Hexapoda</taxon>
        <taxon>Insecta</taxon>
        <taxon>Pterygota</taxon>
        <taxon>Neoptera</taxon>
        <taxon>Endopterygota</taxon>
        <taxon>Diptera</taxon>
        <taxon>Nematocera</taxon>
        <taxon>Culicoidea</taxon>
        <taxon>Culicidae</taxon>
        <taxon>Anophelinae</taxon>
        <taxon>Anopheles</taxon>
    </lineage>
</organism>
<name>A0A182JLQ0_ANOAO</name>
<dbReference type="Gene3D" id="2.120.10.30">
    <property type="entry name" value="TolB, C-terminal domain"/>
    <property type="match status" value="1"/>
</dbReference>
<dbReference type="GO" id="GO:0004252">
    <property type="term" value="F:serine-type endopeptidase activity"/>
    <property type="evidence" value="ECO:0007669"/>
    <property type="project" value="InterPro"/>
</dbReference>
<dbReference type="GO" id="GO:0060070">
    <property type="term" value="P:canonical Wnt signaling pathway"/>
    <property type="evidence" value="ECO:0007669"/>
    <property type="project" value="TreeGrafter"/>
</dbReference>
<dbReference type="InterPro" id="IPR010562">
    <property type="entry name" value="Haemolymph_juvenile_hormone-bd"/>
</dbReference>
<dbReference type="GO" id="GO:0005886">
    <property type="term" value="C:plasma membrane"/>
    <property type="evidence" value="ECO:0007669"/>
    <property type="project" value="TreeGrafter"/>
</dbReference>
<dbReference type="EnsemblMetazoa" id="AATE020417-RA">
    <property type="protein sequence ID" value="AATE020417-PA.1"/>
    <property type="gene ID" value="AATE020417"/>
</dbReference>
<sequence length="450" mass="50233">MEKRLEEKRNDLKIYDEFVPTSLKRNDKATGRSSRMMKTKQTSAMLLIVFYVRASFMKICYRDDPELGKCIKNSLQYMLPEMQTGIEALGFPALDPFEATIAKLDHYIAPVESMTMQLEVKNAKTFGLSQANIQNVRASASDQALTLNAKIRFPQIVIEADVNTTWKMAGQVTELNGEEYLQIESFAMTPKVGNLKIYSSSVYPDPWITRGMYCAGGEPGVSGCNGDSGGGMFFEKDDTWFIGGIISFIAKRPNTNLCDSSKYTIFTDVGEYLEWIKPFISESPAPSITAPLEPCKEGTIRNGSMCTIVDPFLLIASFSKIIRVPLNGGQSFSVTRAKARGLDSDCAEGRLYWSVEKNIHSAKYDGTDRKPFITEDIIDPKGVAVDWTSRRLYWYDWVKETIEVASLENPNVRTVLISKDLDDNCCRSASSKQIRTIASKVSVSSPVPLV</sequence>
<evidence type="ECO:0000256" key="1">
    <source>
        <dbReference type="ARBA" id="ARBA00022536"/>
    </source>
</evidence>
<dbReference type="InterPro" id="IPR050778">
    <property type="entry name" value="Cueball_EGF_LRP_Nidogen"/>
</dbReference>
<dbReference type="InterPro" id="IPR043504">
    <property type="entry name" value="Peptidase_S1_PA_chymotrypsin"/>
</dbReference>
<dbReference type="InterPro" id="IPR001254">
    <property type="entry name" value="Trypsin_dom"/>
</dbReference>
<dbReference type="Gene3D" id="2.40.10.10">
    <property type="entry name" value="Trypsin-like serine proteases"/>
    <property type="match status" value="1"/>
</dbReference>
<dbReference type="Pfam" id="PF00058">
    <property type="entry name" value="Ldl_recept_b"/>
    <property type="match status" value="1"/>
</dbReference>
<dbReference type="SMART" id="SM00135">
    <property type="entry name" value="LY"/>
    <property type="match status" value="2"/>
</dbReference>
<dbReference type="InterPro" id="IPR009003">
    <property type="entry name" value="Peptidase_S1_PA"/>
</dbReference>
<dbReference type="SMART" id="SM00700">
    <property type="entry name" value="JHBP"/>
    <property type="match status" value="1"/>
</dbReference>
<dbReference type="PANTHER" id="PTHR46513:SF13">
    <property type="entry name" value="EGF-LIKE DOMAIN-CONTAINING PROTEIN"/>
    <property type="match status" value="1"/>
</dbReference>
<dbReference type="Pfam" id="PF06585">
    <property type="entry name" value="JHBP"/>
    <property type="match status" value="1"/>
</dbReference>
<proteinExistence type="inferred from homology"/>
<evidence type="ECO:0000256" key="2">
    <source>
        <dbReference type="ARBA" id="ARBA00022737"/>
    </source>
</evidence>
<accession>A0A182JLQ0</accession>
<dbReference type="PANTHER" id="PTHR46513">
    <property type="entry name" value="VITELLOGENIN RECEPTOR-LIKE PROTEIN-RELATED-RELATED"/>
    <property type="match status" value="1"/>
</dbReference>
<comment type="similarity">
    <text evidence="3">Belongs to the peptidase S1 family. CLIP subfamily.</text>
</comment>
<dbReference type="AlphaFoldDB" id="A0A182JLQ0"/>
<dbReference type="VEuPathDB" id="VectorBase:AATE020417"/>
<reference evidence="4" key="1">
    <citation type="submission" date="2022-08" db="UniProtKB">
        <authorList>
            <consortium name="EnsemblMetazoa"/>
        </authorList>
    </citation>
    <scope>IDENTIFICATION</scope>
    <source>
        <strain evidence="4">EBRO</strain>
    </source>
</reference>
<dbReference type="InterPro" id="IPR038606">
    <property type="entry name" value="To_sf"/>
</dbReference>
<dbReference type="SUPFAM" id="SSF50494">
    <property type="entry name" value="Trypsin-like serine proteases"/>
    <property type="match status" value="1"/>
</dbReference>
<dbReference type="PROSITE" id="PS50240">
    <property type="entry name" value="TRYPSIN_DOM"/>
    <property type="match status" value="1"/>
</dbReference>
<dbReference type="SUPFAM" id="SSF63825">
    <property type="entry name" value="YWTD domain"/>
    <property type="match status" value="1"/>
</dbReference>
<keyword evidence="2" id="KW-0677">Repeat</keyword>
<evidence type="ECO:0000313" key="4">
    <source>
        <dbReference type="EnsemblMetazoa" id="AATE020417-PA.1"/>
    </source>
</evidence>
<dbReference type="InterPro" id="IPR011042">
    <property type="entry name" value="6-blade_b-propeller_TolB-like"/>
</dbReference>
<evidence type="ECO:0000256" key="3">
    <source>
        <dbReference type="ARBA" id="ARBA00024195"/>
    </source>
</evidence>
<dbReference type="STRING" id="41427.A0A182JLQ0"/>